<dbReference type="PANTHER" id="PTHR11764">
    <property type="entry name" value="TERPENE CYCLASE/MUTASE FAMILY MEMBER"/>
    <property type="match status" value="1"/>
</dbReference>
<feature type="domain" description="Squalene cyclase N-terminal" evidence="1">
    <location>
        <begin position="141"/>
        <end position="196"/>
    </location>
</feature>
<dbReference type="EMBL" id="QGNW01002205">
    <property type="protein sequence ID" value="RVW23138.1"/>
    <property type="molecule type" value="Genomic_DNA"/>
</dbReference>
<dbReference type="Proteomes" id="UP000288805">
    <property type="component" value="Unassembled WGS sequence"/>
</dbReference>
<dbReference type="InterPro" id="IPR008930">
    <property type="entry name" value="Terpenoid_cyclase/PrenylTrfase"/>
</dbReference>
<dbReference type="GO" id="GO:0031559">
    <property type="term" value="F:oxidosqualene cyclase activity"/>
    <property type="evidence" value="ECO:0007669"/>
    <property type="project" value="UniProtKB-ARBA"/>
</dbReference>
<dbReference type="InterPro" id="IPR032697">
    <property type="entry name" value="SQ_cyclase_N"/>
</dbReference>
<dbReference type="AlphaFoldDB" id="A0A438CIU8"/>
<comment type="caution">
    <text evidence="2">The sequence shown here is derived from an EMBL/GenBank/DDBJ whole genome shotgun (WGS) entry which is preliminary data.</text>
</comment>
<dbReference type="InterPro" id="IPR018333">
    <property type="entry name" value="Squalene_cyclase"/>
</dbReference>
<organism evidence="2 3">
    <name type="scientific">Vitis vinifera</name>
    <name type="common">Grape</name>
    <dbReference type="NCBI Taxonomy" id="29760"/>
    <lineage>
        <taxon>Eukaryota</taxon>
        <taxon>Viridiplantae</taxon>
        <taxon>Streptophyta</taxon>
        <taxon>Embryophyta</taxon>
        <taxon>Tracheophyta</taxon>
        <taxon>Spermatophyta</taxon>
        <taxon>Magnoliopsida</taxon>
        <taxon>eudicotyledons</taxon>
        <taxon>Gunneridae</taxon>
        <taxon>Pentapetalae</taxon>
        <taxon>rosids</taxon>
        <taxon>Vitales</taxon>
        <taxon>Vitaceae</taxon>
        <taxon>Viteae</taxon>
        <taxon>Vitis</taxon>
    </lineage>
</organism>
<dbReference type="GO" id="GO:0016104">
    <property type="term" value="P:triterpenoid biosynthetic process"/>
    <property type="evidence" value="ECO:0007669"/>
    <property type="project" value="InterPro"/>
</dbReference>
<dbReference type="GO" id="GO:0005811">
    <property type="term" value="C:lipid droplet"/>
    <property type="evidence" value="ECO:0007669"/>
    <property type="project" value="InterPro"/>
</dbReference>
<dbReference type="Gene3D" id="1.50.10.20">
    <property type="match status" value="1"/>
</dbReference>
<name>A0A438CIU8_VITVI</name>
<reference evidence="2 3" key="1">
    <citation type="journal article" date="2018" name="PLoS Genet.">
        <title>Population sequencing reveals clonal diversity and ancestral inbreeding in the grapevine cultivar Chardonnay.</title>
        <authorList>
            <person name="Roach M.J."/>
            <person name="Johnson D.L."/>
            <person name="Bohlmann J."/>
            <person name="van Vuuren H.J."/>
            <person name="Jones S.J."/>
            <person name="Pretorius I.S."/>
            <person name="Schmidt S.A."/>
            <person name="Borneman A.R."/>
        </authorList>
    </citation>
    <scope>NUCLEOTIDE SEQUENCE [LARGE SCALE GENOMIC DNA]</scope>
    <source>
        <strain evidence="3">cv. Chardonnay</strain>
        <tissue evidence="2">Leaf</tissue>
    </source>
</reference>
<dbReference type="Pfam" id="PF13249">
    <property type="entry name" value="SQHop_cyclase_N"/>
    <property type="match status" value="1"/>
</dbReference>
<evidence type="ECO:0000259" key="1">
    <source>
        <dbReference type="Pfam" id="PF13249"/>
    </source>
</evidence>
<sequence length="205" mass="23324">MWRLKVADGGNDPYMYSTNNFVGRQIWEFDPDYGTPEERAEVEAARENFRKNRFPVKPSSDLLWRMQFARENPCASNLPQIKVQDLEEVTEEVVTTTLRRGLNFYSTMQAHDGHWPGDYGGPMFLLPGLNKDGGGFGVEGAMEKGRKWILDHGGATAITSWGKMWLSVLGAYEWSGNNPLPPEVWLCPYILPIHPGQESYVREKL</sequence>
<evidence type="ECO:0000313" key="2">
    <source>
        <dbReference type="EMBL" id="RVW23138.1"/>
    </source>
</evidence>
<accession>A0A438CIU8</accession>
<dbReference type="SUPFAM" id="SSF48239">
    <property type="entry name" value="Terpenoid cyclases/Protein prenyltransferases"/>
    <property type="match status" value="1"/>
</dbReference>
<proteinExistence type="predicted"/>
<protein>
    <submittedName>
        <fullName evidence="2">Cycloartenol Synthase</fullName>
    </submittedName>
</protein>
<evidence type="ECO:0000313" key="3">
    <source>
        <dbReference type="Proteomes" id="UP000288805"/>
    </source>
</evidence>
<dbReference type="PANTHER" id="PTHR11764:SF85">
    <property type="entry name" value="TERPENE CYCLASE_MUTASE FAMILY MEMBER"/>
    <property type="match status" value="1"/>
</dbReference>
<gene>
    <name evidence="2" type="primary">OSCPNX1_10</name>
    <name evidence="2" type="ORF">CK203_090253</name>
</gene>